<proteinExistence type="predicted"/>
<dbReference type="AlphaFoldDB" id="A0A8J3YMT7"/>
<feature type="domain" description="STAS" evidence="1">
    <location>
        <begin position="26"/>
        <end position="82"/>
    </location>
</feature>
<reference evidence="2" key="1">
    <citation type="submission" date="2021-01" db="EMBL/GenBank/DDBJ databases">
        <title>Whole genome shotgun sequence of Virgisporangium aliadipatigenens NBRC 105644.</title>
        <authorList>
            <person name="Komaki H."/>
            <person name="Tamura T."/>
        </authorList>
    </citation>
    <scope>NUCLEOTIDE SEQUENCE</scope>
    <source>
        <strain evidence="2">NBRC 105644</strain>
    </source>
</reference>
<evidence type="ECO:0000259" key="1">
    <source>
        <dbReference type="PROSITE" id="PS50801"/>
    </source>
</evidence>
<protein>
    <recommendedName>
        <fullName evidence="1">STAS domain-containing protein</fullName>
    </recommendedName>
</protein>
<dbReference type="Proteomes" id="UP000619260">
    <property type="component" value="Unassembled WGS sequence"/>
</dbReference>
<dbReference type="InterPro" id="IPR036513">
    <property type="entry name" value="STAS_dom_sf"/>
</dbReference>
<keyword evidence="3" id="KW-1185">Reference proteome</keyword>
<dbReference type="InterPro" id="IPR002645">
    <property type="entry name" value="STAS_dom"/>
</dbReference>
<dbReference type="PROSITE" id="PS50801">
    <property type="entry name" value="STAS"/>
    <property type="match status" value="1"/>
</dbReference>
<dbReference type="RefSeq" id="WP_203900787.1">
    <property type="nucleotide sequence ID" value="NZ_BOPF01000014.1"/>
</dbReference>
<name>A0A8J3YMT7_9ACTN</name>
<evidence type="ECO:0000313" key="2">
    <source>
        <dbReference type="EMBL" id="GIJ47282.1"/>
    </source>
</evidence>
<gene>
    <name evidence="2" type="ORF">Val02_41680</name>
</gene>
<sequence>MAAFTVVRLGGAALIWADCAMGGALAPRLHESLDRLIGETAYPIVVDLVRVPSLDDGVVAVLAAAAMRLGQLGQGLELRLAGGRAVTARSAAQLRLVIAQTYPSAA</sequence>
<dbReference type="Gene3D" id="3.30.750.24">
    <property type="entry name" value="STAS domain"/>
    <property type="match status" value="1"/>
</dbReference>
<organism evidence="2 3">
    <name type="scientific">Virgisporangium aliadipatigenens</name>
    <dbReference type="NCBI Taxonomy" id="741659"/>
    <lineage>
        <taxon>Bacteria</taxon>
        <taxon>Bacillati</taxon>
        <taxon>Actinomycetota</taxon>
        <taxon>Actinomycetes</taxon>
        <taxon>Micromonosporales</taxon>
        <taxon>Micromonosporaceae</taxon>
        <taxon>Virgisporangium</taxon>
    </lineage>
</organism>
<comment type="caution">
    <text evidence="2">The sequence shown here is derived from an EMBL/GenBank/DDBJ whole genome shotgun (WGS) entry which is preliminary data.</text>
</comment>
<dbReference type="EMBL" id="BOPF01000014">
    <property type="protein sequence ID" value="GIJ47282.1"/>
    <property type="molecule type" value="Genomic_DNA"/>
</dbReference>
<accession>A0A8J3YMT7</accession>
<evidence type="ECO:0000313" key="3">
    <source>
        <dbReference type="Proteomes" id="UP000619260"/>
    </source>
</evidence>